<evidence type="ECO:0000313" key="4">
    <source>
        <dbReference type="Proteomes" id="UP000242877"/>
    </source>
</evidence>
<dbReference type="InterPro" id="IPR011021">
    <property type="entry name" value="Arrestin-like_N"/>
</dbReference>
<dbReference type="InterPro" id="IPR014756">
    <property type="entry name" value="Ig_E-set"/>
</dbReference>
<dbReference type="GO" id="GO:0030041">
    <property type="term" value="P:actin filament polymerization"/>
    <property type="evidence" value="ECO:0007669"/>
    <property type="project" value="TreeGrafter"/>
</dbReference>
<comment type="caution">
    <text evidence="3">The sequence shown here is derived from an EMBL/GenBank/DDBJ whole genome shotgun (WGS) entry which is preliminary data.</text>
</comment>
<protein>
    <submittedName>
        <fullName evidence="3">Arrestin-lik</fullName>
    </submittedName>
</protein>
<feature type="compositionally biased region" description="Pro residues" evidence="1">
    <location>
        <begin position="405"/>
        <end position="433"/>
    </location>
</feature>
<feature type="compositionally biased region" description="Pro residues" evidence="1">
    <location>
        <begin position="683"/>
        <end position="695"/>
    </location>
</feature>
<dbReference type="OrthoDB" id="3365616at2759"/>
<accession>A0A162ITB7</accession>
<evidence type="ECO:0000313" key="3">
    <source>
        <dbReference type="EMBL" id="KZZ98112.1"/>
    </source>
</evidence>
<feature type="compositionally biased region" description="Pro residues" evidence="1">
    <location>
        <begin position="725"/>
        <end position="734"/>
    </location>
</feature>
<dbReference type="EMBL" id="AZGZ01000001">
    <property type="protein sequence ID" value="KZZ98112.1"/>
    <property type="molecule type" value="Genomic_DNA"/>
</dbReference>
<feature type="compositionally biased region" description="Low complexity" evidence="1">
    <location>
        <begin position="458"/>
        <end position="472"/>
    </location>
</feature>
<feature type="compositionally biased region" description="Polar residues" evidence="1">
    <location>
        <begin position="578"/>
        <end position="600"/>
    </location>
</feature>
<evidence type="ECO:0000256" key="1">
    <source>
        <dbReference type="SAM" id="MobiDB-lite"/>
    </source>
</evidence>
<proteinExistence type="predicted"/>
<dbReference type="GO" id="GO:0005884">
    <property type="term" value="C:actin filament"/>
    <property type="evidence" value="ECO:0007669"/>
    <property type="project" value="TreeGrafter"/>
</dbReference>
<gene>
    <name evidence="3" type="ORF">AAP_00373</name>
</gene>
<feature type="compositionally biased region" description="Pro residues" evidence="1">
    <location>
        <begin position="522"/>
        <end position="531"/>
    </location>
</feature>
<dbReference type="InterPro" id="IPR051412">
    <property type="entry name" value="Formin_Homology_Diaphanous_sf"/>
</dbReference>
<feature type="compositionally biased region" description="Pro residues" evidence="1">
    <location>
        <begin position="742"/>
        <end position="751"/>
    </location>
</feature>
<reference evidence="3 4" key="1">
    <citation type="journal article" date="2016" name="Genome Biol. Evol.">
        <title>Divergent and convergent evolution of fungal pathogenicity.</title>
        <authorList>
            <person name="Shang Y."/>
            <person name="Xiao G."/>
            <person name="Zheng P."/>
            <person name="Cen K."/>
            <person name="Zhan S."/>
            <person name="Wang C."/>
        </authorList>
    </citation>
    <scope>NUCLEOTIDE SEQUENCE [LARGE SCALE GENOMIC DNA]</scope>
    <source>
        <strain evidence="3 4">ARSEF 7405</strain>
    </source>
</reference>
<organism evidence="3 4">
    <name type="scientific">Ascosphaera apis ARSEF 7405</name>
    <dbReference type="NCBI Taxonomy" id="392613"/>
    <lineage>
        <taxon>Eukaryota</taxon>
        <taxon>Fungi</taxon>
        <taxon>Dikarya</taxon>
        <taxon>Ascomycota</taxon>
        <taxon>Pezizomycotina</taxon>
        <taxon>Eurotiomycetes</taxon>
        <taxon>Eurotiomycetidae</taxon>
        <taxon>Onygenales</taxon>
        <taxon>Ascosphaeraceae</taxon>
        <taxon>Ascosphaera</taxon>
    </lineage>
</organism>
<feature type="compositionally biased region" description="Polar residues" evidence="1">
    <location>
        <begin position="608"/>
        <end position="641"/>
    </location>
</feature>
<sequence>MSIHLLFNRERLTYSTFDTVSGIVAVRVTTPTTVAAISVKLEGEATSTLGPQTGDRKRDKKHTEAEVHKVLYHVQLVFPSADVLRHATPGTVWTISPGRYEFPFSFKIPYETDCIRNTRGHPNNLGDMLLDSNRDLYNNVHIRSQLPPSLDGPVNMANIIYFVKATLVRPQFYKENYRALTRITFVPSEPPRPESSKEETYARRQYSFGTTLKRNPSLLPRFMKKNDPVVDFSGDQPSFCVDARLPNPPILTCNRPIPLRIVFKKLNDSNAPVYLHSMDIDILGYTNIRARHLHRTETTAWSIGARPFAERLIASGDVTAGTEWELDSSYWNQSPLPDSIAPSFTTCNLSRAYELQVRLHFANGPLGSRNVQMATLPLKLQCEIFSGIVPPPHVIAANMPPTPMRPVPITPHPVPPPGPPPRPPRPAAPPSAPQPQTEDDAPPPTYEDAVADSLRENGAAQAAQGTVQGAEAPTRSVSARKPVPPPLNTNNTYSTAGPSSAPPPSDNSTSRASYPSQDFPAAAPPPGPPPGRTERNEAMPTGGTATQPSLLDDSPDLHPQIMTPQATGNNPFAEYLTDDQQQSHPYPQTYRTSAQSSLLETSPIYRSPTVNSTVGGTNSPRSNNPFAQYLNQDTNQPSQNHPFARDVSAQIDEDQRLAERLQQMELGDQEGGVISSGHGGQGIPPPNLPPRPGSMPPQFTQNSSAGPSQPLSPATTGPAQFGPPIGLPPRPPNTYPYQAPQSPYPNHPNNQ</sequence>
<dbReference type="Proteomes" id="UP000242877">
    <property type="component" value="Unassembled WGS sequence"/>
</dbReference>
<feature type="domain" description="Arrestin-like N-terminal" evidence="2">
    <location>
        <begin position="5"/>
        <end position="111"/>
    </location>
</feature>
<dbReference type="Gene3D" id="2.60.40.640">
    <property type="match status" value="1"/>
</dbReference>
<dbReference type="CDD" id="cd22952">
    <property type="entry name" value="ART10-like"/>
    <property type="match status" value="1"/>
</dbReference>
<dbReference type="Pfam" id="PF00339">
    <property type="entry name" value="Arrestin_N"/>
    <property type="match status" value="1"/>
</dbReference>
<name>A0A162ITB7_9EURO</name>
<dbReference type="VEuPathDB" id="FungiDB:AAP_00373"/>
<dbReference type="PANTHER" id="PTHR45691:SF6">
    <property type="entry name" value="PROTEIN DIAPHANOUS"/>
    <property type="match status" value="1"/>
</dbReference>
<keyword evidence="4" id="KW-1185">Reference proteome</keyword>
<dbReference type="SUPFAM" id="SSF81296">
    <property type="entry name" value="E set domains"/>
    <property type="match status" value="1"/>
</dbReference>
<dbReference type="AlphaFoldDB" id="A0A162ITB7"/>
<feature type="region of interest" description="Disordered" evidence="1">
    <location>
        <begin position="405"/>
        <end position="751"/>
    </location>
</feature>
<dbReference type="InterPro" id="IPR014752">
    <property type="entry name" value="Arrestin-like_C"/>
</dbReference>
<evidence type="ECO:0000259" key="2">
    <source>
        <dbReference type="Pfam" id="PF00339"/>
    </source>
</evidence>
<feature type="compositionally biased region" description="Polar residues" evidence="1">
    <location>
        <begin position="698"/>
        <end position="718"/>
    </location>
</feature>
<dbReference type="PANTHER" id="PTHR45691">
    <property type="entry name" value="PROTEIN DIAPHANOUS"/>
    <property type="match status" value="1"/>
</dbReference>